<dbReference type="EMBL" id="JAUHPW010000003">
    <property type="protein sequence ID" value="MDN4475192.1"/>
    <property type="molecule type" value="Genomic_DNA"/>
</dbReference>
<name>A0ABT8G872_9MICO</name>
<comment type="caution">
    <text evidence="2">The sequence shown here is derived from an EMBL/GenBank/DDBJ whole genome shotgun (WGS) entry which is preliminary data.</text>
</comment>
<dbReference type="Pfam" id="PF00903">
    <property type="entry name" value="Glyoxalase"/>
    <property type="match status" value="1"/>
</dbReference>
<dbReference type="InterPro" id="IPR028973">
    <property type="entry name" value="PhnB-like"/>
</dbReference>
<gene>
    <name evidence="2" type="ORF">QQX09_04880</name>
</gene>
<protein>
    <submittedName>
        <fullName evidence="2">VOC family protein</fullName>
    </submittedName>
</protein>
<organism evidence="2 3">
    <name type="scientific">Demequina litoralis</name>
    <dbReference type="NCBI Taxonomy" id="3051660"/>
    <lineage>
        <taxon>Bacteria</taxon>
        <taxon>Bacillati</taxon>
        <taxon>Actinomycetota</taxon>
        <taxon>Actinomycetes</taxon>
        <taxon>Micrococcales</taxon>
        <taxon>Demequinaceae</taxon>
        <taxon>Demequina</taxon>
    </lineage>
</organism>
<evidence type="ECO:0000313" key="3">
    <source>
        <dbReference type="Proteomes" id="UP001172728"/>
    </source>
</evidence>
<keyword evidence="3" id="KW-1185">Reference proteome</keyword>
<dbReference type="InterPro" id="IPR029068">
    <property type="entry name" value="Glyas_Bleomycin-R_OHBP_Dase"/>
</dbReference>
<dbReference type="PANTHER" id="PTHR33990:SF1">
    <property type="entry name" value="PROTEIN YJDN"/>
    <property type="match status" value="1"/>
</dbReference>
<dbReference type="RefSeq" id="WP_301131642.1">
    <property type="nucleotide sequence ID" value="NZ_JAUHPW010000003.1"/>
</dbReference>
<dbReference type="SUPFAM" id="SSF54593">
    <property type="entry name" value="Glyoxalase/Bleomycin resistance protein/Dihydroxybiphenyl dioxygenase"/>
    <property type="match status" value="1"/>
</dbReference>
<proteinExistence type="predicted"/>
<dbReference type="Proteomes" id="UP001172728">
    <property type="component" value="Unassembled WGS sequence"/>
</dbReference>
<feature type="domain" description="Glyoxalase/fosfomycin resistance/dioxygenase" evidence="1">
    <location>
        <begin position="10"/>
        <end position="139"/>
    </location>
</feature>
<dbReference type="PANTHER" id="PTHR33990">
    <property type="entry name" value="PROTEIN YJDN-RELATED"/>
    <property type="match status" value="1"/>
</dbReference>
<dbReference type="Gene3D" id="3.10.180.10">
    <property type="entry name" value="2,3-Dihydroxybiphenyl 1,2-Dioxygenase, domain 1"/>
    <property type="match status" value="1"/>
</dbReference>
<dbReference type="CDD" id="cd06588">
    <property type="entry name" value="PhnB_like"/>
    <property type="match status" value="1"/>
</dbReference>
<evidence type="ECO:0000313" key="2">
    <source>
        <dbReference type="EMBL" id="MDN4475192.1"/>
    </source>
</evidence>
<sequence length="150" mass="16621">MASVSTYLNFDGTCEEAFAFYVEVFGGALVDPPMRMGDVPQQPGMPPLSDDEKNRIMHCALDIVGGHRIMGSDILPSMGHVLREGNNVYLNLQLDDEDQVRDLFDRLSVGGAVEMEPTPMFWGDLYCAFTDRFGIQWMFVATMTEGTGLA</sequence>
<reference evidence="2" key="1">
    <citation type="submission" date="2023-06" db="EMBL/GenBank/DDBJ databases">
        <title>Sysu t00192.</title>
        <authorList>
            <person name="Gao L."/>
            <person name="Fang B.-Z."/>
            <person name="Li W.-J."/>
        </authorList>
    </citation>
    <scope>NUCLEOTIDE SEQUENCE</scope>
    <source>
        <strain evidence="2">SYSU T00192</strain>
    </source>
</reference>
<accession>A0ABT8G872</accession>
<dbReference type="InterPro" id="IPR004360">
    <property type="entry name" value="Glyas_Fos-R_dOase_dom"/>
</dbReference>
<evidence type="ECO:0000259" key="1">
    <source>
        <dbReference type="Pfam" id="PF00903"/>
    </source>
</evidence>